<name>A0A1E1MS35_RHYSE</name>
<dbReference type="EMBL" id="FJVC01000515">
    <property type="protein sequence ID" value="CZT51894.1"/>
    <property type="molecule type" value="Genomic_DNA"/>
</dbReference>
<accession>A0A1E1MS35</accession>
<dbReference type="Proteomes" id="UP000177625">
    <property type="component" value="Unassembled WGS sequence"/>
</dbReference>
<protein>
    <submittedName>
        <fullName evidence="1">Uncharacterized protein</fullName>
    </submittedName>
</protein>
<evidence type="ECO:0000313" key="1">
    <source>
        <dbReference type="EMBL" id="CZT51894.1"/>
    </source>
</evidence>
<proteinExistence type="predicted"/>
<organism evidence="1 2">
    <name type="scientific">Rhynchosporium secalis</name>
    <name type="common">Barley scald fungus</name>
    <dbReference type="NCBI Taxonomy" id="38038"/>
    <lineage>
        <taxon>Eukaryota</taxon>
        <taxon>Fungi</taxon>
        <taxon>Dikarya</taxon>
        <taxon>Ascomycota</taxon>
        <taxon>Pezizomycotina</taxon>
        <taxon>Leotiomycetes</taxon>
        <taxon>Helotiales</taxon>
        <taxon>Ploettnerulaceae</taxon>
        <taxon>Rhynchosporium</taxon>
    </lineage>
</organism>
<gene>
    <name evidence="1" type="ORF">RSE6_13115</name>
</gene>
<evidence type="ECO:0000313" key="2">
    <source>
        <dbReference type="Proteomes" id="UP000177625"/>
    </source>
</evidence>
<dbReference type="AlphaFoldDB" id="A0A1E1MS35"/>
<reference evidence="2" key="1">
    <citation type="submission" date="2016-03" db="EMBL/GenBank/DDBJ databases">
        <authorList>
            <person name="Guldener U."/>
        </authorList>
    </citation>
    <scope>NUCLEOTIDE SEQUENCE [LARGE SCALE GENOMIC DNA]</scope>
</reference>
<keyword evidence="2" id="KW-1185">Reference proteome</keyword>
<sequence>MPVNRSYALAPDDFSQVTNYSLVYLLLCLTLFRVITQSFQGHYHVAFLLSRYSYRSRDTQVYIFCFKPFLPILKANTITSQVIAHFARVVFKFHSSDLRLLNFFLGFISIRLSRTLLYTLD</sequence>